<keyword evidence="12" id="KW-1185">Reference proteome</keyword>
<dbReference type="GO" id="GO:0005736">
    <property type="term" value="C:RNA polymerase I complex"/>
    <property type="evidence" value="ECO:0007669"/>
    <property type="project" value="TreeGrafter"/>
</dbReference>
<dbReference type="InterPro" id="IPR014381">
    <property type="entry name" value="Arch_Rpo5/euc_Rpb5"/>
</dbReference>
<dbReference type="InterPro" id="IPR005571">
    <property type="entry name" value="RNA_pol_Rpb5_N"/>
</dbReference>
<reference evidence="11 12" key="1">
    <citation type="journal article" date="2023" name="bioRxiv">
        <title>Conserved and derived expression patterns and positive selection on dental genes reveal complex evolutionary context of ever-growing rodent molars.</title>
        <authorList>
            <person name="Calamari Z.T."/>
            <person name="Song A."/>
            <person name="Cohen E."/>
            <person name="Akter M."/>
            <person name="Roy R.D."/>
            <person name="Hallikas O."/>
            <person name="Christensen M.M."/>
            <person name="Li P."/>
            <person name="Marangoni P."/>
            <person name="Jernvall J."/>
            <person name="Klein O.D."/>
        </authorList>
    </citation>
    <scope>NUCLEOTIDE SEQUENCE [LARGE SCALE GENOMIC DNA]</scope>
    <source>
        <strain evidence="11">V071</strain>
    </source>
</reference>
<dbReference type="InterPro" id="IPR036710">
    <property type="entry name" value="RNA_pol_Rpb5_N_sf"/>
</dbReference>
<dbReference type="InterPro" id="IPR000783">
    <property type="entry name" value="RNA_pol_subH/Rpb5_C"/>
</dbReference>
<dbReference type="GO" id="GO:0006366">
    <property type="term" value="P:transcription by RNA polymerase II"/>
    <property type="evidence" value="ECO:0007669"/>
    <property type="project" value="TreeGrafter"/>
</dbReference>
<dbReference type="InterPro" id="IPR035913">
    <property type="entry name" value="RPB5-like_sf"/>
</dbReference>
<organism evidence="11 12">
    <name type="scientific">Myodes glareolus</name>
    <name type="common">Bank vole</name>
    <name type="synonym">Clethrionomys glareolus</name>
    <dbReference type="NCBI Taxonomy" id="447135"/>
    <lineage>
        <taxon>Eukaryota</taxon>
        <taxon>Metazoa</taxon>
        <taxon>Chordata</taxon>
        <taxon>Craniata</taxon>
        <taxon>Vertebrata</taxon>
        <taxon>Euteleostomi</taxon>
        <taxon>Mammalia</taxon>
        <taxon>Eutheria</taxon>
        <taxon>Euarchontoglires</taxon>
        <taxon>Glires</taxon>
        <taxon>Rodentia</taxon>
        <taxon>Myomorpha</taxon>
        <taxon>Muroidea</taxon>
        <taxon>Cricetidae</taxon>
        <taxon>Arvicolinae</taxon>
        <taxon>Myodes</taxon>
    </lineage>
</organism>
<protein>
    <recommendedName>
        <fullName evidence="2">DNA-directed RNA polymerases I, II, and III subunit RPABC1</fullName>
    </recommendedName>
    <alternativeName>
        <fullName evidence="8">DNA-directed RNA polymerase II subunit E</fullName>
    </alternativeName>
    <alternativeName>
        <fullName evidence="7">RPB5 homolog</fullName>
    </alternativeName>
</protein>
<comment type="caution">
    <text evidence="11">The sequence shown here is derived from an EMBL/GenBank/DDBJ whole genome shotgun (WGS) entry which is preliminary data.</text>
</comment>
<dbReference type="SUPFAM" id="SSF53036">
    <property type="entry name" value="Eukaryotic RPB5 N-terminal domain"/>
    <property type="match status" value="1"/>
</dbReference>
<evidence type="ECO:0000259" key="9">
    <source>
        <dbReference type="Pfam" id="PF01191"/>
    </source>
</evidence>
<dbReference type="AlphaFoldDB" id="A0AAW0HPE2"/>
<dbReference type="FunFam" id="3.40.1340.10:FF:000001">
    <property type="entry name" value="DNA-directed RNA polymerases I, II, and III subunit RPABC1"/>
    <property type="match status" value="1"/>
</dbReference>
<evidence type="ECO:0000256" key="5">
    <source>
        <dbReference type="ARBA" id="ARBA00023242"/>
    </source>
</evidence>
<evidence type="ECO:0000256" key="4">
    <source>
        <dbReference type="ARBA" id="ARBA00023163"/>
    </source>
</evidence>
<dbReference type="Gene3D" id="3.40.1340.10">
    <property type="entry name" value="RNA polymerase, Rpb5, N-terminal domain"/>
    <property type="match status" value="1"/>
</dbReference>
<evidence type="ECO:0000313" key="12">
    <source>
        <dbReference type="Proteomes" id="UP001488838"/>
    </source>
</evidence>
<accession>A0AAW0HPE2</accession>
<sequence length="319" mass="35716">MAPGTATSESWDWRRGPYTPQVSRDLPVRYLAKLRAGAAHRAACRGRRFIQAFAADSTEPGGAGEAAPLFHAGAVFVVRRRLSAGSGAQAQLFPKSRNMDDEEETYRLWKIRKTIMQASRAWTAGSLSLQLCHDRGYLVTQDELDQTLEEFKAQFGDKPSEGRPRRTDLTVLVAHNDDPTDQMFVFFPEEPKVGIKTIKVYCQRMQEENITRALIVVQQGMTPSAKQSLVDMAPKYVLEQFLQQELLINITEHEVCTCPGGGQVGWSAGNTSKLRESQLPRIQAGDPVARYFGIKRGQVVKIIRPSETAGRYITYRLVQ</sequence>
<comment type="similarity">
    <text evidence="6">Belongs to the archaeal Rpo5/eukaryotic RPB5 RNA polymerase subunit family.</text>
</comment>
<evidence type="ECO:0000256" key="8">
    <source>
        <dbReference type="ARBA" id="ARBA00033084"/>
    </source>
</evidence>
<evidence type="ECO:0000256" key="1">
    <source>
        <dbReference type="ARBA" id="ARBA00004123"/>
    </source>
</evidence>
<dbReference type="Proteomes" id="UP001488838">
    <property type="component" value="Unassembled WGS sequence"/>
</dbReference>
<evidence type="ECO:0000256" key="6">
    <source>
        <dbReference type="ARBA" id="ARBA00025765"/>
    </source>
</evidence>
<dbReference type="Gene3D" id="3.90.940.20">
    <property type="entry name" value="RPB5-like RNA polymerase subunit"/>
    <property type="match status" value="1"/>
</dbReference>
<keyword evidence="3" id="KW-0240">DNA-directed RNA polymerase</keyword>
<dbReference type="GO" id="GO:0005665">
    <property type="term" value="C:RNA polymerase II, core complex"/>
    <property type="evidence" value="ECO:0007669"/>
    <property type="project" value="TreeGrafter"/>
</dbReference>
<dbReference type="GO" id="GO:0005666">
    <property type="term" value="C:RNA polymerase III complex"/>
    <property type="evidence" value="ECO:0007669"/>
    <property type="project" value="TreeGrafter"/>
</dbReference>
<dbReference type="GO" id="GO:0003677">
    <property type="term" value="F:DNA binding"/>
    <property type="evidence" value="ECO:0007669"/>
    <property type="project" value="InterPro"/>
</dbReference>
<comment type="subcellular location">
    <subcellularLocation>
        <location evidence="1">Nucleus</location>
    </subcellularLocation>
</comment>
<evidence type="ECO:0000256" key="2">
    <source>
        <dbReference type="ARBA" id="ARBA00020809"/>
    </source>
</evidence>
<evidence type="ECO:0000256" key="3">
    <source>
        <dbReference type="ARBA" id="ARBA00022478"/>
    </source>
</evidence>
<feature type="domain" description="RNA polymerase Rpb5 N-terminal" evidence="10">
    <location>
        <begin position="118"/>
        <end position="205"/>
    </location>
</feature>
<gene>
    <name evidence="11" type="ORF">U0070_020120</name>
</gene>
<dbReference type="PANTHER" id="PTHR10535">
    <property type="entry name" value="DNA-DIRECTED RNA POLYMERASES I, II, AND III SUBUNIT RPABC1"/>
    <property type="match status" value="1"/>
</dbReference>
<keyword evidence="5" id="KW-0539">Nucleus</keyword>
<feature type="domain" description="RNA polymerase subunit H/Rpb5 C-terminal" evidence="9">
    <location>
        <begin position="272"/>
        <end position="318"/>
    </location>
</feature>
<evidence type="ECO:0000313" key="11">
    <source>
        <dbReference type="EMBL" id="KAK7803903.1"/>
    </source>
</evidence>
<name>A0AAW0HPE2_MYOGA</name>
<dbReference type="GO" id="GO:0042797">
    <property type="term" value="P:tRNA transcription by RNA polymerase III"/>
    <property type="evidence" value="ECO:0007669"/>
    <property type="project" value="TreeGrafter"/>
</dbReference>
<dbReference type="PANTHER" id="PTHR10535:SF0">
    <property type="entry name" value="DNA-DIRECTED RNA POLYMERASES I, II, AND III SUBUNIT RPABC1"/>
    <property type="match status" value="1"/>
</dbReference>
<dbReference type="EMBL" id="JBBHLL010000398">
    <property type="protein sequence ID" value="KAK7803903.1"/>
    <property type="molecule type" value="Genomic_DNA"/>
</dbReference>
<proteinExistence type="inferred from homology"/>
<dbReference type="GO" id="GO:0003899">
    <property type="term" value="F:DNA-directed RNA polymerase activity"/>
    <property type="evidence" value="ECO:0007669"/>
    <property type="project" value="InterPro"/>
</dbReference>
<dbReference type="SUPFAM" id="SSF55287">
    <property type="entry name" value="RPB5-like RNA polymerase subunit"/>
    <property type="match status" value="1"/>
</dbReference>
<evidence type="ECO:0000256" key="7">
    <source>
        <dbReference type="ARBA" id="ARBA00032836"/>
    </source>
</evidence>
<dbReference type="Pfam" id="PF01191">
    <property type="entry name" value="RNA_pol_Rpb5_C"/>
    <property type="match status" value="1"/>
</dbReference>
<dbReference type="Pfam" id="PF03871">
    <property type="entry name" value="RNA_pol_Rpb5_N"/>
    <property type="match status" value="1"/>
</dbReference>
<dbReference type="GO" id="GO:0006362">
    <property type="term" value="P:transcription elongation by RNA polymerase I"/>
    <property type="evidence" value="ECO:0007669"/>
    <property type="project" value="TreeGrafter"/>
</dbReference>
<evidence type="ECO:0000259" key="10">
    <source>
        <dbReference type="Pfam" id="PF03871"/>
    </source>
</evidence>
<keyword evidence="4" id="KW-0804">Transcription</keyword>